<keyword evidence="2" id="KW-0217">Developmental protein</keyword>
<dbReference type="Pfam" id="PF05986">
    <property type="entry name" value="ADAMTS_spacer1"/>
    <property type="match status" value="1"/>
</dbReference>
<dbReference type="CDD" id="cd00109">
    <property type="entry name" value="Kunitz-type"/>
    <property type="match status" value="4"/>
</dbReference>
<comment type="caution">
    <text evidence="20">The sequence shown here is derived from an EMBL/GenBank/DDBJ whole genome shotgun (WGS) entry which is preliminary data.</text>
</comment>
<keyword evidence="3" id="KW-0964">Secreted</keyword>
<evidence type="ECO:0000256" key="17">
    <source>
        <dbReference type="SAM" id="MobiDB-lite"/>
    </source>
</evidence>
<organism evidence="20 21">
    <name type="scientific">Ancylostoma ceylanicum</name>
    <dbReference type="NCBI Taxonomy" id="53326"/>
    <lineage>
        <taxon>Eukaryota</taxon>
        <taxon>Metazoa</taxon>
        <taxon>Ecdysozoa</taxon>
        <taxon>Nematoda</taxon>
        <taxon>Chromadorea</taxon>
        <taxon>Rhabditida</taxon>
        <taxon>Rhabditina</taxon>
        <taxon>Rhabditomorpha</taxon>
        <taxon>Strongyloidea</taxon>
        <taxon>Ancylostomatidae</taxon>
        <taxon>Ancylostomatinae</taxon>
        <taxon>Ancylostoma</taxon>
    </lineage>
</organism>
<evidence type="ECO:0000256" key="4">
    <source>
        <dbReference type="ARBA" id="ARBA00022530"/>
    </source>
</evidence>
<keyword evidence="9" id="KW-0722">Serine protease inhibitor</keyword>
<keyword evidence="5" id="KW-0646">Protease inhibitor</keyword>
<feature type="domain" description="BPTI/Kunitz inhibitor" evidence="19">
    <location>
        <begin position="1139"/>
        <end position="1191"/>
    </location>
</feature>
<feature type="disulfide bond" evidence="16">
    <location>
        <begin position="97"/>
        <end position="101"/>
    </location>
</feature>
<dbReference type="GO" id="GO:0016477">
    <property type="term" value="P:cell migration"/>
    <property type="evidence" value="ECO:0007669"/>
    <property type="project" value="UniProtKB-ARBA"/>
</dbReference>
<dbReference type="GO" id="GO:0030198">
    <property type="term" value="P:extracellular matrix organization"/>
    <property type="evidence" value="ECO:0007669"/>
    <property type="project" value="InterPro"/>
</dbReference>
<evidence type="ECO:0000256" key="14">
    <source>
        <dbReference type="ARBA" id="ARBA00061693"/>
    </source>
</evidence>
<evidence type="ECO:0000256" key="18">
    <source>
        <dbReference type="SAM" id="SignalP"/>
    </source>
</evidence>
<reference evidence="21" key="1">
    <citation type="journal article" date="2015" name="Nat. Genet.">
        <title>The genome and transcriptome of the zoonotic hookworm Ancylostoma ceylanicum identify infection-specific gene families.</title>
        <authorList>
            <person name="Schwarz E.M."/>
            <person name="Hu Y."/>
            <person name="Antoshechkin I."/>
            <person name="Miller M.M."/>
            <person name="Sternberg P.W."/>
            <person name="Aroian R.V."/>
        </authorList>
    </citation>
    <scope>NUCLEOTIDE SEQUENCE</scope>
    <source>
        <strain evidence="21">HY135</strain>
    </source>
</reference>
<evidence type="ECO:0000256" key="9">
    <source>
        <dbReference type="ARBA" id="ARBA00022900"/>
    </source>
</evidence>
<gene>
    <name evidence="20" type="primary">Acey_s0007.g3557</name>
    <name evidence="20" type="ORF">Y032_0007g3557</name>
</gene>
<dbReference type="OrthoDB" id="5781878at2759"/>
<evidence type="ECO:0000256" key="16">
    <source>
        <dbReference type="PIRSR" id="PIRSR613273-3"/>
    </source>
</evidence>
<feature type="domain" description="BPTI/Kunitz inhibitor" evidence="19">
    <location>
        <begin position="1370"/>
        <end position="1420"/>
    </location>
</feature>
<name>A0A016VNU9_9BILA</name>
<evidence type="ECO:0000256" key="13">
    <source>
        <dbReference type="ARBA" id="ARBA00023319"/>
    </source>
</evidence>
<evidence type="ECO:0000256" key="11">
    <source>
        <dbReference type="ARBA" id="ARBA00023157"/>
    </source>
</evidence>
<dbReference type="InterPro" id="IPR010294">
    <property type="entry name" value="ADAMTS_spacer1"/>
</dbReference>
<dbReference type="PROSITE" id="PS50092">
    <property type="entry name" value="TSP1"/>
    <property type="match status" value="6"/>
</dbReference>
<feature type="domain" description="BPTI/Kunitz inhibitor" evidence="19">
    <location>
        <begin position="1496"/>
        <end position="1546"/>
    </location>
</feature>
<dbReference type="InterPro" id="IPR000884">
    <property type="entry name" value="TSP1_rpt"/>
</dbReference>
<dbReference type="FunFam" id="2.60.120.830:FF:000001">
    <property type="entry name" value="A disintegrin and metalloproteinase with thrombospondin motifs 1"/>
    <property type="match status" value="1"/>
</dbReference>
<feature type="disulfide bond" evidence="16">
    <location>
        <begin position="86"/>
        <end position="116"/>
    </location>
</feature>
<dbReference type="GO" id="GO:0004222">
    <property type="term" value="F:metalloendopeptidase activity"/>
    <property type="evidence" value="ECO:0007669"/>
    <property type="project" value="TreeGrafter"/>
</dbReference>
<dbReference type="FunFam" id="4.10.410.10:FF:000017">
    <property type="entry name" value="papilin isoform X2"/>
    <property type="match status" value="1"/>
</dbReference>
<keyword evidence="21" id="KW-1185">Reference proteome</keyword>
<dbReference type="SMART" id="SM00131">
    <property type="entry name" value="KU"/>
    <property type="match status" value="6"/>
</dbReference>
<keyword evidence="4" id="KW-0272">Extracellular matrix</keyword>
<keyword evidence="13" id="KW-0393">Immunoglobulin domain</keyword>
<dbReference type="GO" id="GO:0004867">
    <property type="term" value="F:serine-type endopeptidase inhibitor activity"/>
    <property type="evidence" value="ECO:0007669"/>
    <property type="project" value="UniProtKB-KW"/>
</dbReference>
<feature type="compositionally biased region" description="Basic and acidic residues" evidence="17">
    <location>
        <begin position="1324"/>
        <end position="1341"/>
    </location>
</feature>
<evidence type="ECO:0000313" key="21">
    <source>
        <dbReference type="Proteomes" id="UP000024635"/>
    </source>
</evidence>
<feature type="region of interest" description="Disordered" evidence="17">
    <location>
        <begin position="1319"/>
        <end position="1342"/>
    </location>
</feature>
<dbReference type="PRINTS" id="PR00759">
    <property type="entry name" value="BASICPTASE"/>
</dbReference>
<dbReference type="Pfam" id="PF00090">
    <property type="entry name" value="TSP_1"/>
    <property type="match status" value="1"/>
</dbReference>
<evidence type="ECO:0000256" key="1">
    <source>
        <dbReference type="ARBA" id="ARBA00004302"/>
    </source>
</evidence>
<dbReference type="SUPFAM" id="SSF82895">
    <property type="entry name" value="TSP-1 type 1 repeat"/>
    <property type="match status" value="6"/>
</dbReference>
<feature type="domain" description="BPTI/Kunitz inhibitor" evidence="19">
    <location>
        <begin position="1439"/>
        <end position="1489"/>
    </location>
</feature>
<dbReference type="FunFam" id="2.20.100.10:FF:000005">
    <property type="entry name" value="ADAM metallopeptidase with thrombospondin type 1 motif 9"/>
    <property type="match status" value="2"/>
</dbReference>
<accession>A0A016VNU9</accession>
<comment type="similarity">
    <text evidence="14">Belongs to the papilin family.</text>
</comment>
<evidence type="ECO:0000256" key="6">
    <source>
        <dbReference type="ARBA" id="ARBA00022729"/>
    </source>
</evidence>
<dbReference type="EMBL" id="JARK01001343">
    <property type="protein sequence ID" value="EYC29045.1"/>
    <property type="molecule type" value="Genomic_DNA"/>
</dbReference>
<dbReference type="SUPFAM" id="SSF57362">
    <property type="entry name" value="BPTI-like"/>
    <property type="match status" value="6"/>
</dbReference>
<evidence type="ECO:0000256" key="3">
    <source>
        <dbReference type="ARBA" id="ARBA00022525"/>
    </source>
</evidence>
<dbReference type="SMART" id="SM00209">
    <property type="entry name" value="TSP1"/>
    <property type="match status" value="7"/>
</dbReference>
<dbReference type="GO" id="GO:0009653">
    <property type="term" value="P:anatomical structure morphogenesis"/>
    <property type="evidence" value="ECO:0007669"/>
    <property type="project" value="UniProtKB-ARBA"/>
</dbReference>
<dbReference type="PRINTS" id="PR01857">
    <property type="entry name" value="ADAMTSFAMILY"/>
</dbReference>
<evidence type="ECO:0000313" key="20">
    <source>
        <dbReference type="EMBL" id="EYC29045.1"/>
    </source>
</evidence>
<dbReference type="InterPro" id="IPR002223">
    <property type="entry name" value="Kunitz_BPTI"/>
</dbReference>
<feature type="signal peptide" evidence="18">
    <location>
        <begin position="1"/>
        <end position="16"/>
    </location>
</feature>
<feature type="domain" description="BPTI/Kunitz inhibitor" evidence="19">
    <location>
        <begin position="1253"/>
        <end position="1303"/>
    </location>
</feature>
<comment type="subcellular location">
    <subcellularLocation>
        <location evidence="1">Secreted</location>
        <location evidence="1">Extracellular space</location>
        <location evidence="1">Extracellular matrix</location>
        <location evidence="1">Basement membrane</location>
    </subcellularLocation>
</comment>
<dbReference type="InterPro" id="IPR013273">
    <property type="entry name" value="ADAMTS/ADAMTS-like"/>
</dbReference>
<dbReference type="InterPro" id="IPR050439">
    <property type="entry name" value="ADAMTS_ADAMTS-like"/>
</dbReference>
<dbReference type="InterPro" id="IPR020901">
    <property type="entry name" value="Prtase_inh_Kunz-CS"/>
</dbReference>
<dbReference type="GO" id="GO:0005604">
    <property type="term" value="C:basement membrane"/>
    <property type="evidence" value="ECO:0007669"/>
    <property type="project" value="UniProtKB-SubCell"/>
</dbReference>
<evidence type="ECO:0000256" key="12">
    <source>
        <dbReference type="ARBA" id="ARBA00023180"/>
    </source>
</evidence>
<dbReference type="Gene3D" id="2.60.120.830">
    <property type="match status" value="1"/>
</dbReference>
<evidence type="ECO:0000256" key="7">
    <source>
        <dbReference type="ARBA" id="ARBA00022737"/>
    </source>
</evidence>
<keyword evidence="11 16" id="KW-1015">Disulfide bond</keyword>
<evidence type="ECO:0000256" key="15">
    <source>
        <dbReference type="ARBA" id="ARBA00074534"/>
    </source>
</evidence>
<keyword evidence="7" id="KW-0677">Repeat</keyword>
<evidence type="ECO:0000256" key="5">
    <source>
        <dbReference type="ARBA" id="ARBA00022690"/>
    </source>
</evidence>
<proteinExistence type="inferred from homology"/>
<feature type="chain" id="PRO_5001490357" description="Papilin" evidence="18">
    <location>
        <begin position="17"/>
        <end position="1549"/>
    </location>
</feature>
<evidence type="ECO:0000259" key="19">
    <source>
        <dbReference type="PROSITE" id="PS50279"/>
    </source>
</evidence>
<dbReference type="PROSITE" id="PS00280">
    <property type="entry name" value="BPTI_KUNITZ_1"/>
    <property type="match status" value="5"/>
</dbReference>
<keyword evidence="10" id="KW-0654">Proteoglycan</keyword>
<dbReference type="PANTHER" id="PTHR13723:SF281">
    <property type="entry name" value="PAPILIN"/>
    <property type="match status" value="1"/>
</dbReference>
<dbReference type="STRING" id="53326.A0A016VNU9"/>
<dbReference type="InterPro" id="IPR036383">
    <property type="entry name" value="TSP1_rpt_sf"/>
</dbReference>
<evidence type="ECO:0000256" key="10">
    <source>
        <dbReference type="ARBA" id="ARBA00022974"/>
    </source>
</evidence>
<dbReference type="Gene3D" id="4.10.410.10">
    <property type="entry name" value="Pancreatic trypsin inhibitor Kunitz domain"/>
    <property type="match status" value="6"/>
</dbReference>
<keyword evidence="12" id="KW-0325">Glycoprotein</keyword>
<dbReference type="InterPro" id="IPR036880">
    <property type="entry name" value="Kunitz_BPTI_sf"/>
</dbReference>
<evidence type="ECO:0000256" key="2">
    <source>
        <dbReference type="ARBA" id="ARBA00022473"/>
    </source>
</evidence>
<dbReference type="PANTHER" id="PTHR13723">
    <property type="entry name" value="ADAMTS A DISINTEGRIN AND METALLOPROTEASE WITH THROMBOSPONDIN MOTIFS PROTEASE"/>
    <property type="match status" value="1"/>
</dbReference>
<feature type="disulfide bond" evidence="16">
    <location>
        <begin position="82"/>
        <end position="111"/>
    </location>
</feature>
<dbReference type="CDD" id="cd22635">
    <property type="entry name" value="Kunitz_papilin"/>
    <property type="match status" value="1"/>
</dbReference>
<feature type="domain" description="BPTI/Kunitz inhibitor" evidence="19">
    <location>
        <begin position="1078"/>
        <end position="1130"/>
    </location>
</feature>
<dbReference type="Proteomes" id="UP000024635">
    <property type="component" value="Unassembled WGS sequence"/>
</dbReference>
<keyword evidence="8" id="KW-0084">Basement membrane</keyword>
<evidence type="ECO:0000256" key="8">
    <source>
        <dbReference type="ARBA" id="ARBA00022869"/>
    </source>
</evidence>
<dbReference type="Pfam" id="PF00014">
    <property type="entry name" value="Kunitz_BPTI"/>
    <property type="match status" value="6"/>
</dbReference>
<keyword evidence="6 18" id="KW-0732">Signal</keyword>
<dbReference type="Pfam" id="PF19030">
    <property type="entry name" value="TSP1_ADAMTS"/>
    <property type="match status" value="5"/>
</dbReference>
<dbReference type="Gene3D" id="2.20.100.10">
    <property type="entry name" value="Thrombospondin type-1 (TSP1) repeat"/>
    <property type="match status" value="6"/>
</dbReference>
<protein>
    <recommendedName>
        <fullName evidence="15">Papilin</fullName>
    </recommendedName>
</protein>
<dbReference type="FunFam" id="4.10.410.10:FF:000020">
    <property type="entry name" value="Collagen, type VI, alpha 3"/>
    <property type="match status" value="4"/>
</dbReference>
<dbReference type="PROSITE" id="PS50279">
    <property type="entry name" value="BPTI_KUNITZ_2"/>
    <property type="match status" value="6"/>
</dbReference>
<dbReference type="GO" id="GO:0006508">
    <property type="term" value="P:proteolysis"/>
    <property type="evidence" value="ECO:0007669"/>
    <property type="project" value="TreeGrafter"/>
</dbReference>
<sequence length="1549" mass="169446">MKALLISVALFHALDAFSLSFFSSQPTTPYLHPLSPPETNPASARAKRQAYQVYVDGESSVSLDKTGQTESGPWGQWTPEECSRTCGGGVQIEKRQCSGDCTGPSVRYVSCNLDPCPDGTDFRAEQCAKHNDDALDGHYHKWQPYKGKNKCELLCKPEGGNFYYKWDEKVVDGTKCDAKGDDICVDGVCLPVGCDGKLGSALKVDKCGVCDGDGSKCKTIEGTFDERNLSPGYHDVMRLPAGATAIKIEEARPSSNNLALKNSTDHFFLNGNSMIQVERDVELNGVYFEYDDSKPERIIAKGPLKEDVTVSVLFRKGNRDAAIKYEFSIPLVEDVDYMYKPGEWSSCSVTCGKGVQTRTPYCIDTKTQRRVNDALCDNANYTKPEFEKACETVDCEAEWFEGDWEPCSQTCGDQGEQYRVVYCHQVYANGRRVTVEDGNCTSERPSVRQVCNRFSCPEWQAGPWSACSEKCGDAFQYRSVTCRSEKEGEEGKLLPADACDPEKTVESQRSCNLGPCEGLKFFTSEWKLCSKCNDTEETREVTCKDNMGRAYPLEKCLTEEEKEIPSDTRACATQQPCIYEWTASQWSKCSTECGHGHKTRRVICAIHEEGDITIVDEGLCSGEKPEDKTNCTNEEKCTGTWYSGPWSPCSAECGGGSQERVAVCLNYDKKPVPEWCDEATMPVLTQECNVDPCPTCFDSEFGCCPDNTTFATGDFNQGCSNCTLSEFGCCADNYTEATGKNGMGCEEFVESPLNLEEGKEEEGSGDQDAKPTECQVTNEQGEMATVDCAVANATVTDVDDLFGNGTDTNATMHCSKSEFGCCPDWFTAAEGPNNAGCPVFVLGVCNETEYGCCHDDVTLARGPNLEGCGEPTCAGSLYGCCKDRKTIAFGPHYAGCERSSFPCELSSFGCCSDGETAALGPNGTGCGENCLTTKYGCCPDGKGIAKGHHNEGCGCVYAQYGCCPDGKTSAKGAGFYGCPDSCAQSQFGCCPDGKTPARGSHKEGCPCQYTRYGCCPDGETTALGPRNDGCDDCRYAKYGCCPDGESKAIGPDYAGCPSTTLAPFLLGGTVAPSKISSCALPQDQGTVCSSGYKLVWYYDTTEGRCSQFWYGGCDGNDNRFATKEQCETICVEPPGIGRCYLPKVEGPLRCDVPQARYWYDYNTKQCAAFWWRGCHGNANNFASWEECSTFCKDVGPFEIPTTQPPPTQPQPFIQPEIPEIGHEVVAHPVVDEVPAPRVDPRPRQPMPTIEEVCRSTQDSGPCQDYSDQYYYDAYKGTCQTFIYGGCGGNLNRFRTEEECMQRCGFLNPTVAAVHAGHQAGPVHQGHEHQHQQQPHPHEQEMVRPPPPVVPHQQPAHAVQPHSHVKSRQVCHLPLDVGKCQGSFDSWYYEMATGSCVEFKYSGCSGNANRFASRSDCEATCVRQHDASAGDASEGATSICDESKDTGPCTNFVTKWYYNKADGTCNRFHYGGCEGTGNRFDNEQSCKAACGNHQDACTLPKVQGPCSGKHEYFFFNTISQQCEKFVYGGCLGNTNRFSTQEECQSRCPRK</sequence>